<evidence type="ECO:0000256" key="12">
    <source>
        <dbReference type="ARBA" id="ARBA00023303"/>
    </source>
</evidence>
<evidence type="ECO:0000256" key="13">
    <source>
        <dbReference type="SAM" id="SignalP"/>
    </source>
</evidence>
<evidence type="ECO:0000256" key="10">
    <source>
        <dbReference type="ARBA" id="ARBA00023136"/>
    </source>
</evidence>
<evidence type="ECO:0000256" key="11">
    <source>
        <dbReference type="ARBA" id="ARBA00023157"/>
    </source>
</evidence>
<keyword evidence="4" id="KW-0433">Leucine-rich repeat</keyword>
<name>A0A9P0JCS1_9DIPT</name>
<dbReference type="Pfam" id="PF00560">
    <property type="entry name" value="LRR_1"/>
    <property type="match status" value="1"/>
</dbReference>
<dbReference type="InterPro" id="IPR032675">
    <property type="entry name" value="LRR_dom_sf"/>
</dbReference>
<gene>
    <name evidence="14" type="ORF">CHIRRI_LOCUS14473</name>
</gene>
<keyword evidence="6 13" id="KW-0732">Signal</keyword>
<dbReference type="Gene3D" id="3.80.10.10">
    <property type="entry name" value="Ribonuclease Inhibitor"/>
    <property type="match status" value="2"/>
</dbReference>
<evidence type="ECO:0000256" key="2">
    <source>
        <dbReference type="ARBA" id="ARBA00022448"/>
    </source>
</evidence>
<keyword evidence="15" id="KW-1185">Reference proteome</keyword>
<dbReference type="SMART" id="SM00365">
    <property type="entry name" value="LRR_SD22"/>
    <property type="match status" value="3"/>
</dbReference>
<dbReference type="GO" id="GO:0005886">
    <property type="term" value="C:plasma membrane"/>
    <property type="evidence" value="ECO:0007669"/>
    <property type="project" value="UniProtKB-SubCell"/>
</dbReference>
<keyword evidence="9" id="KW-0406">Ion transport</keyword>
<evidence type="ECO:0000256" key="5">
    <source>
        <dbReference type="ARBA" id="ARBA00022692"/>
    </source>
</evidence>
<evidence type="ECO:0000256" key="4">
    <source>
        <dbReference type="ARBA" id="ARBA00022614"/>
    </source>
</evidence>
<reference evidence="14" key="2">
    <citation type="submission" date="2022-10" db="EMBL/GenBank/DDBJ databases">
        <authorList>
            <consortium name="ENA_rothamsted_submissions"/>
            <consortium name="culmorum"/>
            <person name="King R."/>
        </authorList>
    </citation>
    <scope>NUCLEOTIDE SEQUENCE</scope>
</reference>
<dbReference type="GO" id="GO:0034220">
    <property type="term" value="P:monoatomic ion transmembrane transport"/>
    <property type="evidence" value="ECO:0007669"/>
    <property type="project" value="UniProtKB-KW"/>
</dbReference>
<evidence type="ECO:0000256" key="9">
    <source>
        <dbReference type="ARBA" id="ARBA00023065"/>
    </source>
</evidence>
<dbReference type="PROSITE" id="PS51450">
    <property type="entry name" value="LRR"/>
    <property type="match status" value="2"/>
</dbReference>
<dbReference type="EMBL" id="OU895880">
    <property type="protein sequence ID" value="CAH1735195.1"/>
    <property type="molecule type" value="Genomic_DNA"/>
</dbReference>
<dbReference type="AlphaFoldDB" id="A0A9P0JCS1"/>
<evidence type="ECO:0000256" key="3">
    <source>
        <dbReference type="ARBA" id="ARBA00022475"/>
    </source>
</evidence>
<keyword evidence="5" id="KW-0812">Transmembrane</keyword>
<dbReference type="SUPFAM" id="SSF52058">
    <property type="entry name" value="L domain-like"/>
    <property type="match status" value="1"/>
</dbReference>
<dbReference type="InterPro" id="IPR001611">
    <property type="entry name" value="Leu-rich_rpt"/>
</dbReference>
<keyword evidence="8" id="KW-1133">Transmembrane helix</keyword>
<evidence type="ECO:0000313" key="15">
    <source>
        <dbReference type="Proteomes" id="UP001153620"/>
    </source>
</evidence>
<keyword evidence="10" id="KW-0472">Membrane</keyword>
<dbReference type="InterPro" id="IPR051432">
    <property type="entry name" value="KCNMA1_auxiliary"/>
</dbReference>
<evidence type="ECO:0000256" key="6">
    <source>
        <dbReference type="ARBA" id="ARBA00022729"/>
    </source>
</evidence>
<keyword evidence="3" id="KW-1003">Cell membrane</keyword>
<keyword evidence="11" id="KW-1015">Disulfide bond</keyword>
<dbReference type="Proteomes" id="UP001153620">
    <property type="component" value="Chromosome 4"/>
</dbReference>
<proteinExistence type="predicted"/>
<dbReference type="InterPro" id="IPR003591">
    <property type="entry name" value="Leu-rich_rpt_typical-subtyp"/>
</dbReference>
<evidence type="ECO:0000313" key="14">
    <source>
        <dbReference type="EMBL" id="CAH1735195.1"/>
    </source>
</evidence>
<evidence type="ECO:0000256" key="7">
    <source>
        <dbReference type="ARBA" id="ARBA00022737"/>
    </source>
</evidence>
<protein>
    <submittedName>
        <fullName evidence="14">Uncharacterized protein</fullName>
    </submittedName>
</protein>
<dbReference type="Pfam" id="PF13855">
    <property type="entry name" value="LRR_8"/>
    <property type="match status" value="2"/>
</dbReference>
<dbReference type="FunFam" id="3.80.10.10:FF:001164">
    <property type="entry name" value="GH01279p"/>
    <property type="match status" value="1"/>
</dbReference>
<reference evidence="14" key="1">
    <citation type="submission" date="2022-01" db="EMBL/GenBank/DDBJ databases">
        <authorList>
            <person name="King R."/>
        </authorList>
    </citation>
    <scope>NUCLEOTIDE SEQUENCE</scope>
</reference>
<sequence length="379" mass="44020">MTSSNLNLRVFCAIFLTTFNFISADEQCSFEYNPGLITLGFNNLYTCTVFNSTEPTTKLQNNRHWPRRTNNDVKYVQIQFDGFYQEFDQFYCFSFKNLEQFGISGIKIQKFGSNFFKDCNNLKHISISSNGVKELPADLLLGTTILDQLDITNNDFETLPEAIFSNLNQLTHLHLDFNKIKDLPPKIFSSLTNLKLLSIRGNQITKLNPKWFENLQNLEFLQMNNNKVKELPDNTFMYLTGLTHLEFTNNGLQTLNPNSFENLKSLKTLYLSENDITGFPKNVFKPLENLTFLWINDNKIKTIHSDSFGMHNSLVMSGMSNNKIEAIDEKFIDNVAITNLFLFGNECIDDWIRSNDRSVFKMELKQCFENYQPREEDEN</sequence>
<dbReference type="PANTHER" id="PTHR46473:SF10">
    <property type="entry name" value="LD45603P-RELATED"/>
    <property type="match status" value="1"/>
</dbReference>
<dbReference type="PANTHER" id="PTHR46473">
    <property type="entry name" value="GH08155P"/>
    <property type="match status" value="1"/>
</dbReference>
<evidence type="ECO:0000256" key="8">
    <source>
        <dbReference type="ARBA" id="ARBA00022989"/>
    </source>
</evidence>
<keyword evidence="2" id="KW-0813">Transport</keyword>
<comment type="subcellular location">
    <subcellularLocation>
        <location evidence="1">Cell membrane</location>
        <topology evidence="1">Single-pass membrane protein</topology>
    </subcellularLocation>
</comment>
<keyword evidence="12" id="KW-0407">Ion channel</keyword>
<feature type="chain" id="PRO_5040312093" evidence="13">
    <location>
        <begin position="25"/>
        <end position="379"/>
    </location>
</feature>
<accession>A0A9P0JCS1</accession>
<keyword evidence="7" id="KW-0677">Repeat</keyword>
<dbReference type="SMART" id="SM00369">
    <property type="entry name" value="LRR_TYP"/>
    <property type="match status" value="8"/>
</dbReference>
<evidence type="ECO:0000256" key="1">
    <source>
        <dbReference type="ARBA" id="ARBA00004162"/>
    </source>
</evidence>
<feature type="signal peptide" evidence="13">
    <location>
        <begin position="1"/>
        <end position="24"/>
    </location>
</feature>
<organism evidence="14 15">
    <name type="scientific">Chironomus riparius</name>
    <dbReference type="NCBI Taxonomy" id="315576"/>
    <lineage>
        <taxon>Eukaryota</taxon>
        <taxon>Metazoa</taxon>
        <taxon>Ecdysozoa</taxon>
        <taxon>Arthropoda</taxon>
        <taxon>Hexapoda</taxon>
        <taxon>Insecta</taxon>
        <taxon>Pterygota</taxon>
        <taxon>Neoptera</taxon>
        <taxon>Endopterygota</taxon>
        <taxon>Diptera</taxon>
        <taxon>Nematocera</taxon>
        <taxon>Chironomoidea</taxon>
        <taxon>Chironomidae</taxon>
        <taxon>Chironominae</taxon>
        <taxon>Chironomus</taxon>
    </lineage>
</organism>